<organism evidence="6 7">
    <name type="scientific">Coprococcus comes ATCC 27758</name>
    <dbReference type="NCBI Taxonomy" id="470146"/>
    <lineage>
        <taxon>Bacteria</taxon>
        <taxon>Bacillati</taxon>
        <taxon>Bacillota</taxon>
        <taxon>Clostridia</taxon>
        <taxon>Lachnospirales</taxon>
        <taxon>Lachnospiraceae</taxon>
        <taxon>Coprococcus</taxon>
    </lineage>
</organism>
<evidence type="ECO:0000256" key="1">
    <source>
        <dbReference type="ARBA" id="ARBA00022741"/>
    </source>
</evidence>
<evidence type="ECO:0000256" key="3">
    <source>
        <dbReference type="ARBA" id="ARBA00022806"/>
    </source>
</evidence>
<keyword evidence="4" id="KW-0067">ATP-binding</keyword>
<keyword evidence="1" id="KW-0547">Nucleotide-binding</keyword>
<dbReference type="GO" id="GO:0000725">
    <property type="term" value="P:recombinational repair"/>
    <property type="evidence" value="ECO:0007669"/>
    <property type="project" value="TreeGrafter"/>
</dbReference>
<dbReference type="GO" id="GO:0005524">
    <property type="term" value="F:ATP binding"/>
    <property type="evidence" value="ECO:0007669"/>
    <property type="project" value="UniProtKB-KW"/>
</dbReference>
<dbReference type="Pfam" id="PF00580">
    <property type="entry name" value="UvrD-helicase"/>
    <property type="match status" value="1"/>
</dbReference>
<dbReference type="GO" id="GO:0043138">
    <property type="term" value="F:3'-5' DNA helicase activity"/>
    <property type="evidence" value="ECO:0007669"/>
    <property type="project" value="TreeGrafter"/>
</dbReference>
<feature type="domain" description="UvrD-like helicase ATP-binding" evidence="5">
    <location>
        <begin position="10"/>
        <end position="80"/>
    </location>
</feature>
<evidence type="ECO:0000313" key="6">
    <source>
        <dbReference type="EMBL" id="EEG91008.1"/>
    </source>
</evidence>
<reference evidence="6 7" key="1">
    <citation type="submission" date="2009-02" db="EMBL/GenBank/DDBJ databases">
        <authorList>
            <person name="Fulton L."/>
            <person name="Clifton S."/>
            <person name="Fulton B."/>
            <person name="Xu J."/>
            <person name="Minx P."/>
            <person name="Pepin K.H."/>
            <person name="Johnson M."/>
            <person name="Bhonagiri V."/>
            <person name="Nash W.E."/>
            <person name="Mardis E.R."/>
            <person name="Wilson R.K."/>
        </authorList>
    </citation>
    <scope>NUCLEOTIDE SEQUENCE [LARGE SCALE GENOMIC DNA]</scope>
    <source>
        <strain evidence="6 7">ATCC 27758</strain>
    </source>
</reference>
<accession>C0B668</accession>
<evidence type="ECO:0000259" key="5">
    <source>
        <dbReference type="Pfam" id="PF00580"/>
    </source>
</evidence>
<gene>
    <name evidence="6" type="ORF">COPCOM_00640</name>
</gene>
<dbReference type="EMBL" id="ABVR01000035">
    <property type="protein sequence ID" value="EEG91008.1"/>
    <property type="molecule type" value="Genomic_DNA"/>
</dbReference>
<evidence type="ECO:0000256" key="2">
    <source>
        <dbReference type="ARBA" id="ARBA00022801"/>
    </source>
</evidence>
<dbReference type="InterPro" id="IPR027417">
    <property type="entry name" value="P-loop_NTPase"/>
</dbReference>
<dbReference type="PANTHER" id="PTHR11070">
    <property type="entry name" value="UVRD / RECB / PCRA DNA HELICASE FAMILY MEMBER"/>
    <property type="match status" value="1"/>
</dbReference>
<sequence length="96" mass="10830">MNNIEEIKTLNSYQQEAVLDESPACLVNANVGSGKTTVLIEKVRHLHEKKQVSYEKMAVLTFTNKAADEIAERLSRKKQSLRKKNCGDLEPFTVLP</sequence>
<protein>
    <submittedName>
        <fullName evidence="6">ATP-dependent DNA helicase rep family protein</fullName>
    </submittedName>
</protein>
<evidence type="ECO:0000256" key="4">
    <source>
        <dbReference type="ARBA" id="ARBA00022840"/>
    </source>
</evidence>
<dbReference type="Proteomes" id="UP000003793">
    <property type="component" value="Unassembled WGS sequence"/>
</dbReference>
<dbReference type="Gene3D" id="3.40.50.300">
    <property type="entry name" value="P-loop containing nucleotide triphosphate hydrolases"/>
    <property type="match status" value="1"/>
</dbReference>
<dbReference type="AlphaFoldDB" id="C0B668"/>
<dbReference type="InterPro" id="IPR014016">
    <property type="entry name" value="UvrD-like_ATP-bd"/>
</dbReference>
<dbReference type="GO" id="GO:0016787">
    <property type="term" value="F:hydrolase activity"/>
    <property type="evidence" value="ECO:0007669"/>
    <property type="project" value="UniProtKB-KW"/>
</dbReference>
<dbReference type="InterPro" id="IPR000212">
    <property type="entry name" value="DNA_helicase_UvrD/REP"/>
</dbReference>
<evidence type="ECO:0000313" key="7">
    <source>
        <dbReference type="Proteomes" id="UP000003793"/>
    </source>
</evidence>
<comment type="caution">
    <text evidence="6">The sequence shown here is derived from an EMBL/GenBank/DDBJ whole genome shotgun (WGS) entry which is preliminary data.</text>
</comment>
<dbReference type="SUPFAM" id="SSF52540">
    <property type="entry name" value="P-loop containing nucleoside triphosphate hydrolases"/>
    <property type="match status" value="1"/>
</dbReference>
<dbReference type="GO" id="GO:0003677">
    <property type="term" value="F:DNA binding"/>
    <property type="evidence" value="ECO:0007669"/>
    <property type="project" value="InterPro"/>
</dbReference>
<keyword evidence="2" id="KW-0378">Hydrolase</keyword>
<dbReference type="PANTHER" id="PTHR11070:SF2">
    <property type="entry name" value="ATP-DEPENDENT DNA HELICASE SRS2"/>
    <property type="match status" value="1"/>
</dbReference>
<keyword evidence="3 6" id="KW-0347">Helicase</keyword>
<reference evidence="6 7" key="2">
    <citation type="submission" date="2009-03" db="EMBL/GenBank/DDBJ databases">
        <title>Draft genome sequence of Coprococcus comes (ATCC 27758).</title>
        <authorList>
            <person name="Sudarsanam P."/>
            <person name="Ley R."/>
            <person name="Guruge J."/>
            <person name="Turnbaugh P.J."/>
            <person name="Mahowald M."/>
            <person name="Liep D."/>
            <person name="Gordon J."/>
        </authorList>
    </citation>
    <scope>NUCLEOTIDE SEQUENCE [LARGE SCALE GENOMIC DNA]</scope>
    <source>
        <strain evidence="6 7">ATCC 27758</strain>
    </source>
</reference>
<name>C0B668_9FIRM</name>
<proteinExistence type="predicted"/>
<dbReference type="HOGENOM" id="CLU_2354946_0_0_9"/>